<dbReference type="AlphaFoldDB" id="A0A5D3KZG1"/>
<dbReference type="InterPro" id="IPR012340">
    <property type="entry name" value="NA-bd_OB-fold"/>
</dbReference>
<comment type="caution">
    <text evidence="6">The sequence shown here is derived from an EMBL/GenBank/DDBJ whole genome shotgun (WGS) entry which is preliminary data.</text>
</comment>
<dbReference type="Pfam" id="PF01068">
    <property type="entry name" value="DNA_ligase_A_M"/>
    <property type="match status" value="1"/>
</dbReference>
<dbReference type="GO" id="GO:0003910">
    <property type="term" value="F:DNA ligase (ATP) activity"/>
    <property type="evidence" value="ECO:0007669"/>
    <property type="project" value="UniProtKB-EC"/>
</dbReference>
<dbReference type="EC" id="6.5.1.1" evidence="2"/>
<comment type="similarity">
    <text evidence="1">Belongs to the ATP-dependent DNA ligase family.</text>
</comment>
<dbReference type="GO" id="GO:0006281">
    <property type="term" value="P:DNA repair"/>
    <property type="evidence" value="ECO:0007669"/>
    <property type="project" value="InterPro"/>
</dbReference>
<dbReference type="Gene3D" id="2.40.50.140">
    <property type="entry name" value="Nucleic acid-binding proteins"/>
    <property type="match status" value="1"/>
</dbReference>
<dbReference type="PANTHER" id="PTHR45674">
    <property type="entry name" value="DNA LIGASE 1/3 FAMILY MEMBER"/>
    <property type="match status" value="1"/>
</dbReference>
<dbReference type="InterPro" id="IPR050191">
    <property type="entry name" value="ATP-dep_DNA_ligase"/>
</dbReference>
<protein>
    <recommendedName>
        <fullName evidence="2">DNA ligase (ATP)</fullName>
        <ecNumber evidence="2">6.5.1.1</ecNumber>
    </recommendedName>
</protein>
<dbReference type="CDD" id="cd07906">
    <property type="entry name" value="Adenylation_DNA_ligase_LigD_LigC"/>
    <property type="match status" value="1"/>
</dbReference>
<dbReference type="PROSITE" id="PS50160">
    <property type="entry name" value="DNA_LIGASE_A3"/>
    <property type="match status" value="1"/>
</dbReference>
<organism evidence="6 7">
    <name type="scientific">Bradyrhizobium rifense</name>
    <dbReference type="NCBI Taxonomy" id="515499"/>
    <lineage>
        <taxon>Bacteria</taxon>
        <taxon>Pseudomonadati</taxon>
        <taxon>Pseudomonadota</taxon>
        <taxon>Alphaproteobacteria</taxon>
        <taxon>Hyphomicrobiales</taxon>
        <taxon>Nitrobacteraceae</taxon>
        <taxon>Bradyrhizobium</taxon>
    </lineage>
</organism>
<keyword evidence="7" id="KW-1185">Reference proteome</keyword>
<dbReference type="Proteomes" id="UP000324758">
    <property type="component" value="Unassembled WGS sequence"/>
</dbReference>
<gene>
    <name evidence="6" type="ORF">FXB40_03110</name>
</gene>
<dbReference type="InterPro" id="IPR012309">
    <property type="entry name" value="DNA_ligase_ATP-dep_C"/>
</dbReference>
<comment type="catalytic activity">
    <reaction evidence="4">
        <text>ATP + (deoxyribonucleotide)n-3'-hydroxyl + 5'-phospho-(deoxyribonucleotide)m = (deoxyribonucleotide)n+m + AMP + diphosphate.</text>
        <dbReference type="EC" id="6.5.1.1"/>
    </reaction>
</comment>
<proteinExistence type="inferred from homology"/>
<dbReference type="SUPFAM" id="SSF56091">
    <property type="entry name" value="DNA ligase/mRNA capping enzyme, catalytic domain"/>
    <property type="match status" value="1"/>
</dbReference>
<evidence type="ECO:0000256" key="4">
    <source>
        <dbReference type="ARBA" id="ARBA00034003"/>
    </source>
</evidence>
<name>A0A5D3KZG1_9BRAD</name>
<reference evidence="6 7" key="1">
    <citation type="submission" date="2019-08" db="EMBL/GenBank/DDBJ databases">
        <title>Bradyrhizobium hipponensis sp. nov., a rhizobium isolated from a Lupinus angustifolius root nodule in Tunisia.</title>
        <authorList>
            <person name="Off K."/>
            <person name="Rejili M."/>
            <person name="Mars M."/>
            <person name="Brachmann A."/>
            <person name="Marin M."/>
        </authorList>
    </citation>
    <scope>NUCLEOTIDE SEQUENCE [LARGE SCALE GENOMIC DNA]</scope>
    <source>
        <strain evidence="6 7">CTAW71</strain>
    </source>
</reference>
<dbReference type="GO" id="GO:0005524">
    <property type="term" value="F:ATP binding"/>
    <property type="evidence" value="ECO:0007669"/>
    <property type="project" value="InterPro"/>
</dbReference>
<sequence length="334" mass="38830">MFGRDLLDRLPTDARARLQRRAQPKWVAPMLATLTNEVFSRQAWIFEPKWDGERCLAFRRGRDLALFSRNRIRLNAKYPEVIQAMHQQEATCFIVDGEIVALDGLITSFAKLQARMQVERPPTELVRKVPVWFYLFDLLYLDRYDIRRVPLRYRKQVLRQAFDFQDALRFTEHRTTEGEDYYRQACRTGGEGIIAKNADSVYVSRRTRDWLKFKCKREQEFVIGGYTDPRGSRSGFGALLLGYYRGGKLVYAGKVGTGFADDLLRRLGKKLARLETPISPFAEDGLPRRGVHWVKPKLVAQIGFTEWTVGGKLRHPRFLGLRDDRRPVDVVREG</sequence>
<dbReference type="InterPro" id="IPR014146">
    <property type="entry name" value="LigD_ligase_dom"/>
</dbReference>
<evidence type="ECO:0000313" key="7">
    <source>
        <dbReference type="Proteomes" id="UP000324758"/>
    </source>
</evidence>
<dbReference type="PANTHER" id="PTHR45674:SF4">
    <property type="entry name" value="DNA LIGASE 1"/>
    <property type="match status" value="1"/>
</dbReference>
<dbReference type="InterPro" id="IPR012310">
    <property type="entry name" value="DNA_ligase_ATP-dep_cent"/>
</dbReference>
<evidence type="ECO:0000313" key="6">
    <source>
        <dbReference type="EMBL" id="TYL99125.1"/>
    </source>
</evidence>
<dbReference type="GO" id="GO:0006310">
    <property type="term" value="P:DNA recombination"/>
    <property type="evidence" value="ECO:0007669"/>
    <property type="project" value="InterPro"/>
</dbReference>
<accession>A0A5D3KZG1</accession>
<dbReference type="EMBL" id="VSSS01000008">
    <property type="protein sequence ID" value="TYL99125.1"/>
    <property type="molecule type" value="Genomic_DNA"/>
</dbReference>
<evidence type="ECO:0000256" key="1">
    <source>
        <dbReference type="ARBA" id="ARBA00007572"/>
    </source>
</evidence>
<dbReference type="PROSITE" id="PS00697">
    <property type="entry name" value="DNA_LIGASE_A1"/>
    <property type="match status" value="1"/>
</dbReference>
<dbReference type="InterPro" id="IPR016059">
    <property type="entry name" value="DNA_ligase_ATP-dep_CS"/>
</dbReference>
<evidence type="ECO:0000256" key="3">
    <source>
        <dbReference type="ARBA" id="ARBA00022598"/>
    </source>
</evidence>
<feature type="domain" description="ATP-dependent DNA ligase family profile" evidence="5">
    <location>
        <begin position="124"/>
        <end position="256"/>
    </location>
</feature>
<dbReference type="RefSeq" id="WP_148770756.1">
    <property type="nucleotide sequence ID" value="NZ_VSSS01000008.1"/>
</dbReference>
<keyword evidence="3 6" id="KW-0436">Ligase</keyword>
<evidence type="ECO:0000256" key="2">
    <source>
        <dbReference type="ARBA" id="ARBA00012727"/>
    </source>
</evidence>
<evidence type="ECO:0000259" key="5">
    <source>
        <dbReference type="PROSITE" id="PS50160"/>
    </source>
</evidence>
<dbReference type="NCBIfam" id="TIGR02779">
    <property type="entry name" value="NHEJ_ligase_lig"/>
    <property type="match status" value="1"/>
</dbReference>
<dbReference type="CDD" id="cd07971">
    <property type="entry name" value="OBF_DNA_ligase_LigD"/>
    <property type="match status" value="1"/>
</dbReference>
<dbReference type="OrthoDB" id="9802472at2"/>
<dbReference type="Pfam" id="PF04679">
    <property type="entry name" value="DNA_ligase_A_C"/>
    <property type="match status" value="1"/>
</dbReference>
<dbReference type="SUPFAM" id="SSF50249">
    <property type="entry name" value="Nucleic acid-binding proteins"/>
    <property type="match status" value="1"/>
</dbReference>
<dbReference type="Gene3D" id="3.30.470.30">
    <property type="entry name" value="DNA ligase/mRNA capping enzyme"/>
    <property type="match status" value="1"/>
</dbReference>